<proteinExistence type="predicted"/>
<sequence>MTVTQGFALPLALSLIALMLILFATYSIVTVQGIKTSAGSANSSAGFYAAEAALNSRAEKVRSTFQGFKTPKGTSPSAATPCTGTNLGTEDYACQTITVGGRTTVSYVKQDAAQTIRIPAGEDFEGLSAEETPFTVYGRALNAQGNPEAISTLVLRSRVVPLFQFAVFFDKDLEFDSTANMTLSGPVHTNGYMFLDAVGTLNLTGQITSAEQIYRGKKQSANCSVGPVNATNAAGATQVVSASGCRYQLTGTDLNVFGGKIKDNLGTLTVPSVAVLQPKIGETYWEKADVRIVLKRTGSYSASTWTPQFVKPDGTVLSVSGCTSAVNTSNTFRDNREAQIWTGASAARANRRMLDLNVRDLLACMQANKTALSLSGLDDTTEGGLVIYATVDDSSSSTIADGLLRANLGAAGNNISQTEPAVPNNYAVRLYNGALLNSSSLADPKPKGMAFVSDQAVFIEGNFNSAADKAGGWIPASVLADSMNVLSANWRTQETCQDRDGYYRNTVSSVKPGSTTIYALKNRAGVYYSEEIKGTTWYYYNSSAGGRVTNTAADTDVKSGLPLFCRTPTATTIKAAILAGSATTGTDSDIANGTADHKTYTTVNVTSGGVHNLTRFHEDWGSGTVNFTYRGSLVSLAMPLHARGPFQLGQNIYYHPPQRLWSFEEYFRDSADLPPLSPRFIYLKQDNFTRQFEQ</sequence>
<keyword evidence="1" id="KW-1133">Transmembrane helix</keyword>
<evidence type="ECO:0000256" key="1">
    <source>
        <dbReference type="SAM" id="Phobius"/>
    </source>
</evidence>
<evidence type="ECO:0000313" key="2">
    <source>
        <dbReference type="EMBL" id="AXH00805.1"/>
    </source>
</evidence>
<keyword evidence="2" id="KW-0614">Plasmid</keyword>
<dbReference type="RefSeq" id="WP_162865813.1">
    <property type="nucleotide sequence ID" value="NZ_CP031163.1"/>
</dbReference>
<protein>
    <submittedName>
        <fullName evidence="2">Uncharacterized protein</fullName>
    </submittedName>
</protein>
<organism evidence="2 3">
    <name type="scientific">Deinococcus wulumuqiensis</name>
    <dbReference type="NCBI Taxonomy" id="980427"/>
    <lineage>
        <taxon>Bacteria</taxon>
        <taxon>Thermotogati</taxon>
        <taxon>Deinococcota</taxon>
        <taxon>Deinococci</taxon>
        <taxon>Deinococcales</taxon>
        <taxon>Deinococcaceae</taxon>
        <taxon>Deinococcus</taxon>
    </lineage>
</organism>
<dbReference type="EMBL" id="CP031163">
    <property type="protein sequence ID" value="AXH00805.1"/>
    <property type="molecule type" value="Genomic_DNA"/>
</dbReference>
<gene>
    <name evidence="2" type="ORF">DVJ83_16880</name>
</gene>
<feature type="transmembrane region" description="Helical" evidence="1">
    <location>
        <begin position="7"/>
        <end position="29"/>
    </location>
</feature>
<accession>A0A345IM82</accession>
<reference evidence="2 3" key="1">
    <citation type="submission" date="2018-07" db="EMBL/GenBank/DDBJ databases">
        <title>Complete Genome and Methylome Analysis of Deinococcus wulumuqiensis NEB 479.</title>
        <authorList>
            <person name="Fomenkov A."/>
            <person name="Luyten Y."/>
            <person name="Vincze T."/>
            <person name="Anton B.P."/>
            <person name="Clark T."/>
            <person name="Roberts R.J."/>
            <person name="Morgan R.D."/>
        </authorList>
    </citation>
    <scope>NUCLEOTIDE SEQUENCE [LARGE SCALE GENOMIC DNA]</scope>
    <source>
        <strain evidence="2 3">NEB 479</strain>
        <plasmid evidence="3">Plasmid pdrdi</plasmid>
    </source>
</reference>
<evidence type="ECO:0000313" key="3">
    <source>
        <dbReference type="Proteomes" id="UP000253744"/>
    </source>
</evidence>
<dbReference type="AlphaFoldDB" id="A0A345IM82"/>
<geneLocation type="plasmid" evidence="3">
    <name>pdrdi</name>
</geneLocation>
<dbReference type="KEGG" id="dwu:DVJ83_16880"/>
<dbReference type="Proteomes" id="UP000253744">
    <property type="component" value="Plasmid pDrdI"/>
</dbReference>
<name>A0A345IM82_9DEIO</name>
<keyword evidence="1" id="KW-0472">Membrane</keyword>
<keyword evidence="1" id="KW-0812">Transmembrane</keyword>